<dbReference type="PANTHER" id="PTHR11070:SF2">
    <property type="entry name" value="ATP-DEPENDENT DNA HELICASE SRS2"/>
    <property type="match status" value="1"/>
</dbReference>
<evidence type="ECO:0000259" key="5">
    <source>
        <dbReference type="Pfam" id="PF13361"/>
    </source>
</evidence>
<dbReference type="Gene3D" id="3.30.160.800">
    <property type="match status" value="1"/>
</dbReference>
<dbReference type="Pfam" id="PF13361">
    <property type="entry name" value="UvrD_C"/>
    <property type="match status" value="1"/>
</dbReference>
<organism evidence="6 7">
    <name type="scientific">Clostridium gelidum</name>
    <dbReference type="NCBI Taxonomy" id="704125"/>
    <lineage>
        <taxon>Bacteria</taxon>
        <taxon>Bacillati</taxon>
        <taxon>Bacillota</taxon>
        <taxon>Clostridia</taxon>
        <taxon>Eubacteriales</taxon>
        <taxon>Clostridiaceae</taxon>
        <taxon>Clostridium</taxon>
    </lineage>
</organism>
<keyword evidence="2" id="KW-0378">Hydrolase</keyword>
<keyword evidence="4" id="KW-0067">ATP-binding</keyword>
<sequence length="127" mass="14767">MEFKNVYVINCVEETIPHASSIKENIEEERRLFYVGITRAIDELYLFSPRNRKGQFKDVSRFIVEGKLNDMPVETFGYEEGDRVAHKTYGIGEIEELKEDKITLSFGNTIRSFSLKVLLDNNLIEKV</sequence>
<evidence type="ECO:0000256" key="3">
    <source>
        <dbReference type="ARBA" id="ARBA00022806"/>
    </source>
</evidence>
<gene>
    <name evidence="6" type="ORF">psyc5s11_36370</name>
</gene>
<name>A0ABN6J2D2_9CLOT</name>
<dbReference type="EMBL" id="AP024849">
    <property type="protein sequence ID" value="BCZ47570.1"/>
    <property type="molecule type" value="Genomic_DNA"/>
</dbReference>
<accession>A0ABN6J2D2</accession>
<reference evidence="7" key="1">
    <citation type="submission" date="2021-07" db="EMBL/GenBank/DDBJ databases">
        <title>Complete genome sequencing of a Clostridium isolate.</title>
        <authorList>
            <person name="Ueki A."/>
            <person name="Tonouchi A."/>
        </authorList>
    </citation>
    <scope>NUCLEOTIDE SEQUENCE [LARGE SCALE GENOMIC DNA]</scope>
    <source>
        <strain evidence="7">C5S11</strain>
    </source>
</reference>
<dbReference type="InterPro" id="IPR027417">
    <property type="entry name" value="P-loop_NTPase"/>
</dbReference>
<evidence type="ECO:0000313" key="6">
    <source>
        <dbReference type="EMBL" id="BCZ47570.1"/>
    </source>
</evidence>
<dbReference type="InterPro" id="IPR000212">
    <property type="entry name" value="DNA_helicase_UvrD/REP"/>
</dbReference>
<keyword evidence="7" id="KW-1185">Reference proteome</keyword>
<dbReference type="InterPro" id="IPR014017">
    <property type="entry name" value="DNA_helicase_UvrD-like_C"/>
</dbReference>
<keyword evidence="3" id="KW-0347">Helicase</keyword>
<dbReference type="SUPFAM" id="SSF52540">
    <property type="entry name" value="P-loop containing nucleoside triphosphate hydrolases"/>
    <property type="match status" value="1"/>
</dbReference>
<dbReference type="PANTHER" id="PTHR11070">
    <property type="entry name" value="UVRD / RECB / PCRA DNA HELICASE FAMILY MEMBER"/>
    <property type="match status" value="1"/>
</dbReference>
<feature type="domain" description="UvrD-like helicase C-terminal" evidence="5">
    <location>
        <begin position="1"/>
        <end position="46"/>
    </location>
</feature>
<evidence type="ECO:0000256" key="2">
    <source>
        <dbReference type="ARBA" id="ARBA00022801"/>
    </source>
</evidence>
<proteinExistence type="predicted"/>
<keyword evidence="1" id="KW-0547">Nucleotide-binding</keyword>
<dbReference type="Proteomes" id="UP000824633">
    <property type="component" value="Chromosome"/>
</dbReference>
<evidence type="ECO:0000256" key="1">
    <source>
        <dbReference type="ARBA" id="ARBA00022741"/>
    </source>
</evidence>
<protein>
    <recommendedName>
        <fullName evidence="5">UvrD-like helicase C-terminal domain-containing protein</fullName>
    </recommendedName>
</protein>
<evidence type="ECO:0000256" key="4">
    <source>
        <dbReference type="ARBA" id="ARBA00022840"/>
    </source>
</evidence>
<evidence type="ECO:0000313" key="7">
    <source>
        <dbReference type="Proteomes" id="UP000824633"/>
    </source>
</evidence>